<dbReference type="Proteomes" id="UP000316624">
    <property type="component" value="Unassembled WGS sequence"/>
</dbReference>
<dbReference type="EMBL" id="VLKK01000003">
    <property type="protein sequence ID" value="TWH95917.1"/>
    <property type="molecule type" value="Genomic_DNA"/>
</dbReference>
<dbReference type="Gene3D" id="3.40.50.12780">
    <property type="entry name" value="N-terminal domain of ligase-like"/>
    <property type="match status" value="1"/>
</dbReference>
<dbReference type="InterPro" id="IPR000873">
    <property type="entry name" value="AMP-dep_synth/lig_dom"/>
</dbReference>
<dbReference type="InterPro" id="IPR025110">
    <property type="entry name" value="AMP-bd_C"/>
</dbReference>
<dbReference type="RefSeq" id="WP_145072156.1">
    <property type="nucleotide sequence ID" value="NZ_JACIIY010000035.1"/>
</dbReference>
<dbReference type="CDD" id="cd04433">
    <property type="entry name" value="AFD_class_I"/>
    <property type="match status" value="1"/>
</dbReference>
<organism evidence="3 4">
    <name type="scientific">Sphingobium wenxiniae (strain DSM 21828 / CGMCC 1.7748 / JZ-1)</name>
    <dbReference type="NCBI Taxonomy" id="595605"/>
    <lineage>
        <taxon>Bacteria</taxon>
        <taxon>Pseudomonadati</taxon>
        <taxon>Pseudomonadota</taxon>
        <taxon>Alphaproteobacteria</taxon>
        <taxon>Sphingomonadales</taxon>
        <taxon>Sphingomonadaceae</taxon>
        <taxon>Sphingobium</taxon>
    </lineage>
</organism>
<comment type="caution">
    <text evidence="3">The sequence shown here is derived from an EMBL/GenBank/DDBJ whole genome shotgun (WGS) entry which is preliminary data.</text>
</comment>
<keyword evidence="3" id="KW-0436">Ligase</keyword>
<gene>
    <name evidence="3" type="ORF">IQ35_01004</name>
</gene>
<feature type="domain" description="AMP-binding enzyme C-terminal" evidence="2">
    <location>
        <begin position="404"/>
        <end position="479"/>
    </location>
</feature>
<dbReference type="GO" id="GO:0006631">
    <property type="term" value="P:fatty acid metabolic process"/>
    <property type="evidence" value="ECO:0007669"/>
    <property type="project" value="TreeGrafter"/>
</dbReference>
<dbReference type="SUPFAM" id="SSF56801">
    <property type="entry name" value="Acetyl-CoA synthetase-like"/>
    <property type="match status" value="1"/>
</dbReference>
<evidence type="ECO:0000313" key="3">
    <source>
        <dbReference type="EMBL" id="TWH95917.1"/>
    </source>
</evidence>
<dbReference type="Pfam" id="PF00501">
    <property type="entry name" value="AMP-binding"/>
    <property type="match status" value="1"/>
</dbReference>
<keyword evidence="4" id="KW-1185">Reference proteome</keyword>
<protein>
    <submittedName>
        <fullName evidence="3">Acyl-CoA synthetase (AMP-forming)/AMP-acid ligase II</fullName>
    </submittedName>
</protein>
<feature type="domain" description="AMP-dependent synthetase/ligase" evidence="1">
    <location>
        <begin position="10"/>
        <end position="356"/>
    </location>
</feature>
<dbReference type="AlphaFoldDB" id="A0A562KKL6"/>
<sequence length="505" mass="54712">MTDFSECLRAAIHATPERPVMEFKGRVFTAGELATYGDALIAMIEAAGVPEDAAIGIILRNRPIHAAVVQGLVAMRRPITTIYSMQSAQAIAADLDASRFAVVVADQEDWSEPVAAAARRNNTVAIALDLGAESAVELVGEPVETISADYRRIVPEPGIEILSSGTTGTPKRILFPYRMLIRAVESITYGRGSETLSADIVTLPFTGIGGMCGVVAQPLVARYSALLEKFNVPEFVDAARRLRPTLLSGPPTIPRMLMDANVAPEDLSSVRYWYGGGSPFPPELQDEFEERYGIRTIWAYGATEFCGTVISWTIDLDREYRQAKRGAVGKALPGVELRVVDVQTHTVLTPGKAGYLEALIPAIRPDWIRTTDIVEIDVDGFVWHHGRGDGAILRGGFKILPEKVAEALLVHPAVLDACVVGLADRRLGEVPAAAVMLRDNALSVTEPMLIEHVRTLLPANHVPARICILPELPRTTSLKIDLSAVRYRIELEMGAENDAPAVNSA</sequence>
<reference evidence="3 4" key="1">
    <citation type="journal article" date="2015" name="Stand. Genomic Sci.">
        <title>Genomic Encyclopedia of Bacterial and Archaeal Type Strains, Phase III: the genomes of soil and plant-associated and newly described type strains.</title>
        <authorList>
            <person name="Whitman W.B."/>
            <person name="Woyke T."/>
            <person name="Klenk H.P."/>
            <person name="Zhou Y."/>
            <person name="Lilburn T.G."/>
            <person name="Beck B.J."/>
            <person name="De Vos P."/>
            <person name="Vandamme P."/>
            <person name="Eisen J.A."/>
            <person name="Garrity G."/>
            <person name="Hugenholtz P."/>
            <person name="Kyrpides N.C."/>
        </authorList>
    </citation>
    <scope>NUCLEOTIDE SEQUENCE [LARGE SCALE GENOMIC DNA]</scope>
    <source>
        <strain evidence="3 4">CGMCC 1.7748</strain>
    </source>
</reference>
<evidence type="ECO:0000313" key="4">
    <source>
        <dbReference type="Proteomes" id="UP000316624"/>
    </source>
</evidence>
<dbReference type="InterPro" id="IPR042099">
    <property type="entry name" value="ANL_N_sf"/>
</dbReference>
<name>A0A562KKL6_SPHWJ</name>
<dbReference type="Pfam" id="PF13193">
    <property type="entry name" value="AMP-binding_C"/>
    <property type="match status" value="1"/>
</dbReference>
<accession>A0A562KKL6</accession>
<dbReference type="Gene3D" id="3.30.300.30">
    <property type="match status" value="1"/>
</dbReference>
<dbReference type="PANTHER" id="PTHR43201:SF32">
    <property type="entry name" value="2-SUCCINYLBENZOATE--COA LIGASE, CHLOROPLASTIC_PEROXISOMAL"/>
    <property type="match status" value="1"/>
</dbReference>
<evidence type="ECO:0000259" key="2">
    <source>
        <dbReference type="Pfam" id="PF13193"/>
    </source>
</evidence>
<proteinExistence type="predicted"/>
<dbReference type="PANTHER" id="PTHR43201">
    <property type="entry name" value="ACYL-COA SYNTHETASE"/>
    <property type="match status" value="1"/>
</dbReference>
<dbReference type="GO" id="GO:0031956">
    <property type="term" value="F:medium-chain fatty acid-CoA ligase activity"/>
    <property type="evidence" value="ECO:0007669"/>
    <property type="project" value="TreeGrafter"/>
</dbReference>
<dbReference type="InterPro" id="IPR045851">
    <property type="entry name" value="AMP-bd_C_sf"/>
</dbReference>
<evidence type="ECO:0000259" key="1">
    <source>
        <dbReference type="Pfam" id="PF00501"/>
    </source>
</evidence>